<evidence type="ECO:0000256" key="3">
    <source>
        <dbReference type="ARBA" id="ARBA00022475"/>
    </source>
</evidence>
<dbReference type="Pfam" id="PF07681">
    <property type="entry name" value="DoxX"/>
    <property type="match status" value="1"/>
</dbReference>
<accession>A0ABV9PS05</accession>
<sequence length="265" mass="27289">MTSSKPGDDARTEIIHDVDYPLDVPSSSGATTGDAATTAFPAAGVTDYSQFAESGGYDVSAPLPFGEQPTTIVPEGRGEVGRRGTTDLGLFILRLTVGVLLTLRGLQKLFGLFNGPGIDGMAATLTEAGFEQARILAIAGGAIELVAGVMLVIGLATPIAVAGLFGLVGLGMAMTLTGDQAVPLLGETTRGLEASVLYAASLLALLFTGPGRWAVDRKWGWSHRPRFSGIIWLLIAAVIAGLVWYFLNGTNPLTSSGNSAPVTAG</sequence>
<proteinExistence type="inferred from homology"/>
<evidence type="ECO:0000256" key="4">
    <source>
        <dbReference type="ARBA" id="ARBA00022692"/>
    </source>
</evidence>
<feature type="transmembrane region" description="Helical" evidence="7">
    <location>
        <begin position="196"/>
        <end position="215"/>
    </location>
</feature>
<evidence type="ECO:0000313" key="9">
    <source>
        <dbReference type="Proteomes" id="UP001595836"/>
    </source>
</evidence>
<dbReference type="Proteomes" id="UP001595836">
    <property type="component" value="Unassembled WGS sequence"/>
</dbReference>
<gene>
    <name evidence="8" type="ORF">ACFO7U_10140</name>
</gene>
<evidence type="ECO:0000256" key="1">
    <source>
        <dbReference type="ARBA" id="ARBA00004651"/>
    </source>
</evidence>
<dbReference type="PANTHER" id="PTHR33452:SF1">
    <property type="entry name" value="INNER MEMBRANE PROTEIN YPHA-RELATED"/>
    <property type="match status" value="1"/>
</dbReference>
<keyword evidence="6 7" id="KW-0472">Membrane</keyword>
<feature type="transmembrane region" description="Helical" evidence="7">
    <location>
        <begin position="133"/>
        <end position="152"/>
    </location>
</feature>
<comment type="subcellular location">
    <subcellularLocation>
        <location evidence="1">Cell membrane</location>
        <topology evidence="1">Multi-pass membrane protein</topology>
    </subcellularLocation>
</comment>
<dbReference type="RefSeq" id="WP_344990682.1">
    <property type="nucleotide sequence ID" value="NZ_BAABCD010000015.1"/>
</dbReference>
<keyword evidence="3" id="KW-1003">Cell membrane</keyword>
<feature type="transmembrane region" description="Helical" evidence="7">
    <location>
        <begin position="227"/>
        <end position="247"/>
    </location>
</feature>
<comment type="similarity">
    <text evidence="2">Belongs to the DoxX family.</text>
</comment>
<dbReference type="InterPro" id="IPR051907">
    <property type="entry name" value="DoxX-like_oxidoreductase"/>
</dbReference>
<dbReference type="PANTHER" id="PTHR33452">
    <property type="entry name" value="OXIDOREDUCTASE CATD-RELATED"/>
    <property type="match status" value="1"/>
</dbReference>
<keyword evidence="4 7" id="KW-0812">Transmembrane</keyword>
<protein>
    <submittedName>
        <fullName evidence="8">DoxX family protein</fullName>
    </submittedName>
</protein>
<feature type="transmembrane region" description="Helical" evidence="7">
    <location>
        <begin position="159"/>
        <end position="176"/>
    </location>
</feature>
<evidence type="ECO:0000313" key="8">
    <source>
        <dbReference type="EMBL" id="MFC4755140.1"/>
    </source>
</evidence>
<keyword evidence="9" id="KW-1185">Reference proteome</keyword>
<keyword evidence="5 7" id="KW-1133">Transmembrane helix</keyword>
<reference evidence="9" key="1">
    <citation type="journal article" date="2019" name="Int. J. Syst. Evol. Microbiol.">
        <title>The Global Catalogue of Microorganisms (GCM) 10K type strain sequencing project: providing services to taxonomists for standard genome sequencing and annotation.</title>
        <authorList>
            <consortium name="The Broad Institute Genomics Platform"/>
            <consortium name="The Broad Institute Genome Sequencing Center for Infectious Disease"/>
            <person name="Wu L."/>
            <person name="Ma J."/>
        </authorList>
    </citation>
    <scope>NUCLEOTIDE SEQUENCE [LARGE SCALE GENOMIC DNA]</scope>
    <source>
        <strain evidence="9">JCM 11882</strain>
    </source>
</reference>
<dbReference type="EMBL" id="JBHSHP010000022">
    <property type="protein sequence ID" value="MFC4755140.1"/>
    <property type="molecule type" value="Genomic_DNA"/>
</dbReference>
<dbReference type="InterPro" id="IPR032808">
    <property type="entry name" value="DoxX"/>
</dbReference>
<evidence type="ECO:0000256" key="2">
    <source>
        <dbReference type="ARBA" id="ARBA00006679"/>
    </source>
</evidence>
<evidence type="ECO:0000256" key="5">
    <source>
        <dbReference type="ARBA" id="ARBA00022989"/>
    </source>
</evidence>
<organism evidence="8 9">
    <name type="scientific">Dietzia aurantiaca</name>
    <dbReference type="NCBI Taxonomy" id="983873"/>
    <lineage>
        <taxon>Bacteria</taxon>
        <taxon>Bacillati</taxon>
        <taxon>Actinomycetota</taxon>
        <taxon>Actinomycetes</taxon>
        <taxon>Mycobacteriales</taxon>
        <taxon>Dietziaceae</taxon>
        <taxon>Dietzia</taxon>
    </lineage>
</organism>
<evidence type="ECO:0000256" key="7">
    <source>
        <dbReference type="SAM" id="Phobius"/>
    </source>
</evidence>
<name>A0ABV9PS05_9ACTN</name>
<evidence type="ECO:0000256" key="6">
    <source>
        <dbReference type="ARBA" id="ARBA00023136"/>
    </source>
</evidence>
<comment type="caution">
    <text evidence="8">The sequence shown here is derived from an EMBL/GenBank/DDBJ whole genome shotgun (WGS) entry which is preliminary data.</text>
</comment>
<feature type="transmembrane region" description="Helical" evidence="7">
    <location>
        <begin position="91"/>
        <end position="113"/>
    </location>
</feature>